<feature type="region of interest" description="Disordered" evidence="3">
    <location>
        <begin position="169"/>
        <end position="216"/>
    </location>
</feature>
<feature type="compositionally biased region" description="Acidic residues" evidence="3">
    <location>
        <begin position="141"/>
        <end position="151"/>
    </location>
</feature>
<organism evidence="4 5">
    <name type="scientific">Chiloscyllium punctatum</name>
    <name type="common">Brownbanded bambooshark</name>
    <name type="synonym">Hemiscyllium punctatum</name>
    <dbReference type="NCBI Taxonomy" id="137246"/>
    <lineage>
        <taxon>Eukaryota</taxon>
        <taxon>Metazoa</taxon>
        <taxon>Chordata</taxon>
        <taxon>Craniata</taxon>
        <taxon>Vertebrata</taxon>
        <taxon>Chondrichthyes</taxon>
        <taxon>Elasmobranchii</taxon>
        <taxon>Galeomorphii</taxon>
        <taxon>Galeoidea</taxon>
        <taxon>Orectolobiformes</taxon>
        <taxon>Hemiscylliidae</taxon>
        <taxon>Chiloscyllium</taxon>
    </lineage>
</organism>
<keyword evidence="5" id="KW-1185">Reference proteome</keyword>
<reference evidence="4 5" key="1">
    <citation type="journal article" date="2018" name="Nat. Ecol. Evol.">
        <title>Shark genomes provide insights into elasmobranch evolution and the origin of vertebrates.</title>
        <authorList>
            <person name="Hara Y"/>
            <person name="Yamaguchi K"/>
            <person name="Onimaru K"/>
            <person name="Kadota M"/>
            <person name="Koyanagi M"/>
            <person name="Keeley SD"/>
            <person name="Tatsumi K"/>
            <person name="Tanaka K"/>
            <person name="Motone F"/>
            <person name="Kageyama Y"/>
            <person name="Nozu R"/>
            <person name="Adachi N"/>
            <person name="Nishimura O"/>
            <person name="Nakagawa R"/>
            <person name="Tanegashima C"/>
            <person name="Kiyatake I"/>
            <person name="Matsumoto R"/>
            <person name="Murakumo K"/>
            <person name="Nishida K"/>
            <person name="Terakita A"/>
            <person name="Kuratani S"/>
            <person name="Sato K"/>
            <person name="Hyodo S Kuraku.S."/>
        </authorList>
    </citation>
    <scope>NUCLEOTIDE SEQUENCE [LARGE SCALE GENOMIC DNA]</scope>
</reference>
<keyword evidence="2" id="KW-0053">Apoptosis</keyword>
<dbReference type="InterPro" id="IPR036834">
    <property type="entry name" value="Bcl-2-like_sf"/>
</dbReference>
<evidence type="ECO:0000256" key="1">
    <source>
        <dbReference type="ARBA" id="ARBA00022553"/>
    </source>
</evidence>
<evidence type="ECO:0000313" key="5">
    <source>
        <dbReference type="Proteomes" id="UP000287033"/>
    </source>
</evidence>
<feature type="compositionally biased region" description="Basic residues" evidence="3">
    <location>
        <begin position="169"/>
        <end position="178"/>
    </location>
</feature>
<dbReference type="PANTHER" id="PTHR14965">
    <property type="entry name" value="SI:CH73-248E21.1"/>
    <property type="match status" value="1"/>
</dbReference>
<dbReference type="Proteomes" id="UP000287033">
    <property type="component" value="Unassembled WGS sequence"/>
</dbReference>
<evidence type="ECO:0000256" key="2">
    <source>
        <dbReference type="ARBA" id="ARBA00022703"/>
    </source>
</evidence>
<dbReference type="OMA" id="QYMDMFV"/>
<dbReference type="PANTHER" id="PTHR14965:SF2">
    <property type="entry name" value="BCL-2-LIKE PROTEIN 12"/>
    <property type="match status" value="1"/>
</dbReference>
<feature type="compositionally biased region" description="Polar residues" evidence="3">
    <location>
        <begin position="95"/>
        <end position="109"/>
    </location>
</feature>
<dbReference type="AlphaFoldDB" id="A0A401SIP8"/>
<name>A0A401SIP8_CHIPU</name>
<dbReference type="GO" id="GO:2001236">
    <property type="term" value="P:regulation of extrinsic apoptotic signaling pathway"/>
    <property type="evidence" value="ECO:0007669"/>
    <property type="project" value="TreeGrafter"/>
</dbReference>
<comment type="caution">
    <text evidence="4">The sequence shown here is derived from an EMBL/GenBank/DDBJ whole genome shotgun (WGS) entry which is preliminary data.</text>
</comment>
<dbReference type="STRING" id="137246.A0A401SIP8"/>
<feature type="compositionally biased region" description="Basic and acidic residues" evidence="3">
    <location>
        <begin position="199"/>
        <end position="209"/>
    </location>
</feature>
<evidence type="ECO:0008006" key="6">
    <source>
        <dbReference type="Google" id="ProtNLM"/>
    </source>
</evidence>
<proteinExistence type="predicted"/>
<keyword evidence="1" id="KW-0597">Phosphoprotein</keyword>
<feature type="region of interest" description="Disordered" evidence="3">
    <location>
        <begin position="95"/>
        <end position="151"/>
    </location>
</feature>
<dbReference type="SUPFAM" id="SSF56854">
    <property type="entry name" value="Bcl-2 inhibitors of programmed cell death"/>
    <property type="match status" value="1"/>
</dbReference>
<sequence length="488" mass="55599">MHLPATQGNFVNYFRRKKTVLRRLEQCVPCSVMGTDSQDRRMVVNKQYSEERHSLIVLKNETKLVMEAFLQRTVMLEEGANVGHVGRYYHDSRKFISTSPKSSDSNSAVKSHIRRKSNRKGSLEQETEEERKRSLRRTEGAEDNDGWDTEDEEIAKAEEKKHGFRTTIKKLIRRQRKKTSSDKSVKKSKDSLDLLEDDGSGKHGGRGDSKSNSMKRQKNVNHLISGTHSPVEVDTCNVREEAAEETSKHSSKKSGTKKLFNLFRKHSQGKVGEAPVVLENNQEPRPSSPRPSTLHLMTDHMDSMDKGLVQSEKVEFYSKVAKKLDKLAQQYCAQSDVDRLSPSIEIRVSETANDNDPQNTVTEKEKMIEKIVLLLQQQGDGINEKMKEDPVLQRTVSRMSFRSFSHLVDIFTANIEEQHGGPAASPELTKIALTMELTRRVAGISSHPVQQLMGYSMQYMDMFVPWLQENGGWTKVLPMDNESEYQID</sequence>
<dbReference type="OrthoDB" id="9948760at2759"/>
<evidence type="ECO:0000313" key="4">
    <source>
        <dbReference type="EMBL" id="GCC30261.1"/>
    </source>
</evidence>
<dbReference type="EMBL" id="BEZZ01000293">
    <property type="protein sequence ID" value="GCC30261.1"/>
    <property type="molecule type" value="Genomic_DNA"/>
</dbReference>
<protein>
    <recommendedName>
        <fullName evidence="6">Apoptosis facilitator Bcl-2-like protein 14</fullName>
    </recommendedName>
</protein>
<feature type="compositionally biased region" description="Basic and acidic residues" evidence="3">
    <location>
        <begin position="129"/>
        <end position="140"/>
    </location>
</feature>
<accession>A0A401SIP8</accession>
<evidence type="ECO:0000256" key="3">
    <source>
        <dbReference type="SAM" id="MobiDB-lite"/>
    </source>
</evidence>
<feature type="compositionally biased region" description="Basic and acidic residues" evidence="3">
    <location>
        <begin position="179"/>
        <end position="192"/>
    </location>
</feature>
<gene>
    <name evidence="4" type="ORF">chiPu_0008709</name>
</gene>
<dbReference type="GO" id="GO:0006915">
    <property type="term" value="P:apoptotic process"/>
    <property type="evidence" value="ECO:0007669"/>
    <property type="project" value="UniProtKB-KW"/>
</dbReference>